<gene>
    <name evidence="15" type="ORF">A3Q56_04592</name>
</gene>
<evidence type="ECO:0000256" key="7">
    <source>
        <dbReference type="ARBA" id="ARBA00022807"/>
    </source>
</evidence>
<comment type="catalytic activity">
    <reaction evidence="1">
        <text>Thiol-dependent hydrolysis of ester, thioester, amide, peptide and isopeptide bonds formed by the C-terminal Gly of ubiquitin (a 76-residue protein attached to proteins as an intracellular targeting signal).</text>
        <dbReference type="EC" id="3.4.19.12"/>
    </reaction>
</comment>
<evidence type="ECO:0000256" key="8">
    <source>
        <dbReference type="ARBA" id="ARBA00039432"/>
    </source>
</evidence>
<dbReference type="SUPFAM" id="SSF54001">
    <property type="entry name" value="Cysteine proteinases"/>
    <property type="match status" value="1"/>
</dbReference>
<protein>
    <recommendedName>
        <fullName evidence="8">Ubiquitin carboxyl-terminal hydrolase 36</fullName>
        <ecNumber evidence="3">3.4.19.12</ecNumber>
    </recommendedName>
    <alternativeName>
        <fullName evidence="11">Deubiquitinating enzyme 36</fullName>
    </alternativeName>
    <alternativeName>
        <fullName evidence="10">Protein scrawny</fullName>
    </alternativeName>
    <alternativeName>
        <fullName evidence="9">Ubiquitin thioesterase 36</fullName>
    </alternativeName>
    <alternativeName>
        <fullName evidence="12">Ubiquitin-specific-processing protease 36</fullName>
    </alternativeName>
</protein>
<feature type="region of interest" description="Disordered" evidence="13">
    <location>
        <begin position="63"/>
        <end position="88"/>
    </location>
</feature>
<dbReference type="Proteomes" id="UP000078046">
    <property type="component" value="Unassembled WGS sequence"/>
</dbReference>
<dbReference type="PROSITE" id="PS50235">
    <property type="entry name" value="USP_3"/>
    <property type="match status" value="1"/>
</dbReference>
<evidence type="ECO:0000256" key="6">
    <source>
        <dbReference type="ARBA" id="ARBA00022801"/>
    </source>
</evidence>
<proteinExistence type="inferred from homology"/>
<name>A0A177B063_9BILA</name>
<evidence type="ECO:0000256" key="9">
    <source>
        <dbReference type="ARBA" id="ARBA00041300"/>
    </source>
</evidence>
<evidence type="ECO:0000256" key="1">
    <source>
        <dbReference type="ARBA" id="ARBA00000707"/>
    </source>
</evidence>
<evidence type="ECO:0000313" key="15">
    <source>
        <dbReference type="EMBL" id="OAF67677.1"/>
    </source>
</evidence>
<evidence type="ECO:0000256" key="13">
    <source>
        <dbReference type="SAM" id="MobiDB-lite"/>
    </source>
</evidence>
<evidence type="ECO:0000256" key="10">
    <source>
        <dbReference type="ARBA" id="ARBA00042154"/>
    </source>
</evidence>
<keyword evidence="5" id="KW-0833">Ubl conjugation pathway</keyword>
<dbReference type="GO" id="GO:0004843">
    <property type="term" value="F:cysteine-type deubiquitinase activity"/>
    <property type="evidence" value="ECO:0007669"/>
    <property type="project" value="UniProtKB-EC"/>
</dbReference>
<sequence length="306" mass="35076">MKYSYLSIDNNIIEDSLKSSLSNCKNLSTKVKTDDKLSCLSKAILMDKIEFVEYKSENESNNSQEELTLKLPKIKNGQTSNEPTNSNQSKDKLFEKYLIKNEWTLQTSQITALRNMGNTCYVNSTLQCLIYTPSLLNYLNIYHAQNCNRPRGKCICCDLYQLIRVCLYGNYNKMTKIISPSQFIAKLKSVAPNFRSHQQQDAHEYLRQLIDKLRICSIPLDKINRHLSKSEIRDISETTAINCIFGGVYDSIVTCKNCNLSSNTKDNFMDLTVDIKDRNIFTIEDALKQLIKPEVLAGQNGYYCSK</sequence>
<organism evidence="15 16">
    <name type="scientific">Intoshia linei</name>
    <dbReference type="NCBI Taxonomy" id="1819745"/>
    <lineage>
        <taxon>Eukaryota</taxon>
        <taxon>Metazoa</taxon>
        <taxon>Spiralia</taxon>
        <taxon>Lophotrochozoa</taxon>
        <taxon>Mesozoa</taxon>
        <taxon>Orthonectida</taxon>
        <taxon>Rhopaluridae</taxon>
        <taxon>Intoshia</taxon>
    </lineage>
</organism>
<keyword evidence="16" id="KW-1185">Reference proteome</keyword>
<dbReference type="GO" id="GO:0005829">
    <property type="term" value="C:cytosol"/>
    <property type="evidence" value="ECO:0007669"/>
    <property type="project" value="TreeGrafter"/>
</dbReference>
<keyword evidence="7" id="KW-0788">Thiol protease</keyword>
<dbReference type="InterPro" id="IPR038765">
    <property type="entry name" value="Papain-like_cys_pep_sf"/>
</dbReference>
<comment type="caution">
    <text evidence="15">The sequence shown here is derived from an EMBL/GenBank/DDBJ whole genome shotgun (WGS) entry which is preliminary data.</text>
</comment>
<dbReference type="PANTHER" id="PTHR24006">
    <property type="entry name" value="UBIQUITIN CARBOXYL-TERMINAL HYDROLASE"/>
    <property type="match status" value="1"/>
</dbReference>
<dbReference type="GO" id="GO:0005634">
    <property type="term" value="C:nucleus"/>
    <property type="evidence" value="ECO:0007669"/>
    <property type="project" value="TreeGrafter"/>
</dbReference>
<keyword evidence="4" id="KW-0645">Protease</keyword>
<dbReference type="OrthoDB" id="420187at2759"/>
<evidence type="ECO:0000256" key="12">
    <source>
        <dbReference type="ARBA" id="ARBA00043009"/>
    </source>
</evidence>
<evidence type="ECO:0000256" key="3">
    <source>
        <dbReference type="ARBA" id="ARBA00012759"/>
    </source>
</evidence>
<evidence type="ECO:0000313" key="16">
    <source>
        <dbReference type="Proteomes" id="UP000078046"/>
    </source>
</evidence>
<evidence type="ECO:0000256" key="4">
    <source>
        <dbReference type="ARBA" id="ARBA00022670"/>
    </source>
</evidence>
<comment type="similarity">
    <text evidence="2">Belongs to the peptidase C19 family.</text>
</comment>
<reference evidence="15 16" key="1">
    <citation type="submission" date="2016-04" db="EMBL/GenBank/DDBJ databases">
        <title>The genome of Intoshia linei affirms orthonectids as highly simplified spiralians.</title>
        <authorList>
            <person name="Mikhailov K.V."/>
            <person name="Slusarev G.S."/>
            <person name="Nikitin M.A."/>
            <person name="Logacheva M.D."/>
            <person name="Penin A."/>
            <person name="Aleoshin V."/>
            <person name="Panchin Y.V."/>
        </authorList>
    </citation>
    <scope>NUCLEOTIDE SEQUENCE [LARGE SCALE GENOMIC DNA]</scope>
    <source>
        <strain evidence="15">Intl2013</strain>
        <tissue evidence="15">Whole animal</tissue>
    </source>
</reference>
<dbReference type="InterPro" id="IPR001394">
    <property type="entry name" value="Peptidase_C19_UCH"/>
</dbReference>
<evidence type="ECO:0000259" key="14">
    <source>
        <dbReference type="PROSITE" id="PS50235"/>
    </source>
</evidence>
<evidence type="ECO:0000256" key="5">
    <source>
        <dbReference type="ARBA" id="ARBA00022786"/>
    </source>
</evidence>
<dbReference type="AlphaFoldDB" id="A0A177B063"/>
<evidence type="ECO:0000256" key="11">
    <source>
        <dbReference type="ARBA" id="ARBA00042420"/>
    </source>
</evidence>
<dbReference type="InterPro" id="IPR050164">
    <property type="entry name" value="Peptidase_C19"/>
</dbReference>
<evidence type="ECO:0000256" key="2">
    <source>
        <dbReference type="ARBA" id="ARBA00009085"/>
    </source>
</evidence>
<dbReference type="GO" id="GO:0016579">
    <property type="term" value="P:protein deubiquitination"/>
    <property type="evidence" value="ECO:0007669"/>
    <property type="project" value="InterPro"/>
</dbReference>
<dbReference type="GO" id="GO:0006508">
    <property type="term" value="P:proteolysis"/>
    <property type="evidence" value="ECO:0007669"/>
    <property type="project" value="UniProtKB-KW"/>
</dbReference>
<dbReference type="Gene3D" id="3.90.70.10">
    <property type="entry name" value="Cysteine proteinases"/>
    <property type="match status" value="1"/>
</dbReference>
<feature type="compositionally biased region" description="Polar residues" evidence="13">
    <location>
        <begin position="76"/>
        <end position="88"/>
    </location>
</feature>
<dbReference type="EMBL" id="LWCA01000601">
    <property type="protein sequence ID" value="OAF67677.1"/>
    <property type="molecule type" value="Genomic_DNA"/>
</dbReference>
<dbReference type="InterPro" id="IPR028889">
    <property type="entry name" value="USP"/>
</dbReference>
<dbReference type="EC" id="3.4.19.12" evidence="3"/>
<dbReference type="Pfam" id="PF00443">
    <property type="entry name" value="UCH"/>
    <property type="match status" value="1"/>
</dbReference>
<accession>A0A177B063</accession>
<feature type="domain" description="USP" evidence="14">
    <location>
        <begin position="111"/>
        <end position="306"/>
    </location>
</feature>
<keyword evidence="6 15" id="KW-0378">Hydrolase</keyword>
<dbReference type="PANTHER" id="PTHR24006:SF758">
    <property type="entry name" value="UBIQUITIN CARBOXYL-TERMINAL HYDROLASE 36"/>
    <property type="match status" value="1"/>
</dbReference>